<dbReference type="OrthoDB" id="307807at2157"/>
<dbReference type="EMBL" id="CP058909">
    <property type="protein sequence ID" value="QLH83030.1"/>
    <property type="molecule type" value="Genomic_DNA"/>
</dbReference>
<reference evidence="2 3" key="1">
    <citation type="submission" date="2020-07" db="EMBL/GenBank/DDBJ databases">
        <title>Halosimplex litoreum sp. nov. and Halosimplex rubrum sp. nov., isolated from different salt environments.</title>
        <authorList>
            <person name="Cui H."/>
        </authorList>
    </citation>
    <scope>NUCLEOTIDE SEQUENCE [LARGE SCALE GENOMIC DNA]</scope>
    <source>
        <strain evidence="2 3">R2</strain>
    </source>
</reference>
<sequence>MADLSQVGLVGSPVQTNGPGETVPPSNPLVLAEHDESEPFEISTDDAQFLDRLDEVHESAPLDVSYTNDGQVIVSSGSYVGVMTLPSGTQIEVTPKQSVTRLLWALQYAFDTPIDSMGKETGFTGASSFFDAIGVLFLTELKTVLDQGLHRDYVRTQAVQEHVRGRIDVQRQLQRAGPTPTDFAVEYDEFTTDTVLNRAVLAAVRVLTGLVRDSELASRLQHEEQRLRQFTTIEPVSVDAVERIELSRLNEHYDLLLDLTRTVLAREFFEDISAGTNRSLALFVNMNDIFERLVERAFRAAAKQIGGLTVEGQASIQNIVDGPHAVSMRPDVLVRHEDGTPAAVIDAKWKTGSASSGDVYQLTSYVLALETCGALVYPGHSEHGGEESTVMDQFSLRSVELATDAVAPSYGDYVDVLEDSAYRYLTSIL</sequence>
<keyword evidence="3" id="KW-1185">Reference proteome</keyword>
<protein>
    <recommendedName>
        <fullName evidence="4">Restriction endonuclease</fullName>
    </recommendedName>
</protein>
<evidence type="ECO:0000313" key="3">
    <source>
        <dbReference type="Proteomes" id="UP000509346"/>
    </source>
</evidence>
<gene>
    <name evidence="2" type="ORF">HZS54_15965</name>
</gene>
<dbReference type="GeneID" id="56084116"/>
<evidence type="ECO:0008006" key="4">
    <source>
        <dbReference type="Google" id="ProtNLM"/>
    </source>
</evidence>
<proteinExistence type="predicted"/>
<dbReference type="PANTHER" id="PTHR38733">
    <property type="entry name" value="PROTEIN MCRC"/>
    <property type="match status" value="1"/>
</dbReference>
<dbReference type="PANTHER" id="PTHR38733:SF1">
    <property type="entry name" value="TYPE IV METHYL-DIRECTED RESTRICTION ENZYME ECOKMCRBC"/>
    <property type="match status" value="1"/>
</dbReference>
<dbReference type="Pfam" id="PF10117">
    <property type="entry name" value="McrBC"/>
    <property type="match status" value="1"/>
</dbReference>
<dbReference type="AlphaFoldDB" id="A0A7D5TAS5"/>
<dbReference type="Proteomes" id="UP000509346">
    <property type="component" value="Chromosome"/>
</dbReference>
<dbReference type="REBASE" id="411663">
    <property type="entry name" value="HpeR2McrBCP"/>
</dbReference>
<organism evidence="2 3">
    <name type="scientific">Halosimplex pelagicum</name>
    <dbReference type="NCBI Taxonomy" id="869886"/>
    <lineage>
        <taxon>Archaea</taxon>
        <taxon>Methanobacteriati</taxon>
        <taxon>Methanobacteriota</taxon>
        <taxon>Stenosarchaea group</taxon>
        <taxon>Halobacteria</taxon>
        <taxon>Halobacteriales</taxon>
        <taxon>Haloarculaceae</taxon>
        <taxon>Halosimplex</taxon>
    </lineage>
</organism>
<evidence type="ECO:0000256" key="1">
    <source>
        <dbReference type="SAM" id="MobiDB-lite"/>
    </source>
</evidence>
<name>A0A7D5TAS5_9EURY</name>
<dbReference type="InterPro" id="IPR019292">
    <property type="entry name" value="McrC"/>
</dbReference>
<feature type="region of interest" description="Disordered" evidence="1">
    <location>
        <begin position="1"/>
        <end position="25"/>
    </location>
</feature>
<dbReference type="RefSeq" id="WP_179918087.1">
    <property type="nucleotide sequence ID" value="NZ_CP058909.1"/>
</dbReference>
<evidence type="ECO:0000313" key="2">
    <source>
        <dbReference type="EMBL" id="QLH83030.1"/>
    </source>
</evidence>
<dbReference type="KEGG" id="hpel:HZS54_15965"/>
<accession>A0A7D5TAS5</accession>